<dbReference type="Pfam" id="PF00484">
    <property type="entry name" value="Pro_CA"/>
    <property type="match status" value="1"/>
</dbReference>
<dbReference type="GO" id="GO:0004089">
    <property type="term" value="F:carbonate dehydratase activity"/>
    <property type="evidence" value="ECO:0007669"/>
    <property type="project" value="InterPro"/>
</dbReference>
<dbReference type="SMART" id="SM00947">
    <property type="entry name" value="Pro_CA"/>
    <property type="match status" value="1"/>
</dbReference>
<evidence type="ECO:0000256" key="1">
    <source>
        <dbReference type="ARBA" id="ARBA00006217"/>
    </source>
</evidence>
<evidence type="ECO:0000313" key="5">
    <source>
        <dbReference type="Proteomes" id="UP000490922"/>
    </source>
</evidence>
<feature type="chain" id="PRO_5029722576" evidence="3">
    <location>
        <begin position="22"/>
        <end position="223"/>
    </location>
</feature>
<dbReference type="GO" id="GO:0008270">
    <property type="term" value="F:zinc ion binding"/>
    <property type="evidence" value="ECO:0007669"/>
    <property type="project" value="InterPro"/>
</dbReference>
<dbReference type="CDD" id="cd03378">
    <property type="entry name" value="beta_CA_cladeC"/>
    <property type="match status" value="1"/>
</dbReference>
<keyword evidence="2" id="KW-0479">Metal-binding</keyword>
<proteinExistence type="inferred from homology"/>
<gene>
    <name evidence="4" type="ORF">F6464_00755</name>
</gene>
<dbReference type="InterPro" id="IPR001765">
    <property type="entry name" value="Carbonic_anhydrase"/>
</dbReference>
<dbReference type="SUPFAM" id="SSF53056">
    <property type="entry name" value="beta-carbonic anhydrase, cab"/>
    <property type="match status" value="1"/>
</dbReference>
<comment type="cofactor">
    <cofactor evidence="2">
        <name>Zn(2+)</name>
        <dbReference type="ChEBI" id="CHEBI:29105"/>
    </cofactor>
    <text evidence="2">Binds 1 zinc ion per subunit.</text>
</comment>
<evidence type="ECO:0000256" key="3">
    <source>
        <dbReference type="SAM" id="SignalP"/>
    </source>
</evidence>
<organism evidence="4 5">
    <name type="scientific">Flavobacterium luteum</name>
    <dbReference type="NCBI Taxonomy" id="2026654"/>
    <lineage>
        <taxon>Bacteria</taxon>
        <taxon>Pseudomonadati</taxon>
        <taxon>Bacteroidota</taxon>
        <taxon>Flavobacteriia</taxon>
        <taxon>Flavobacteriales</taxon>
        <taxon>Flavobacteriaceae</taxon>
        <taxon>Flavobacterium</taxon>
    </lineage>
</organism>
<feature type="binding site" evidence="2">
    <location>
        <position position="70"/>
    </location>
    <ligand>
        <name>Zn(2+)</name>
        <dbReference type="ChEBI" id="CHEBI:29105"/>
    </ligand>
</feature>
<dbReference type="Gene3D" id="3.40.1050.10">
    <property type="entry name" value="Carbonic anhydrase"/>
    <property type="match status" value="1"/>
</dbReference>
<accession>A0A7J5AJC5</accession>
<keyword evidence="3" id="KW-0732">Signal</keyword>
<dbReference type="PANTHER" id="PTHR11002">
    <property type="entry name" value="CARBONIC ANHYDRASE"/>
    <property type="match status" value="1"/>
</dbReference>
<sequence length="223" mass="24007">MKKITLVFTVLLSITFSTFQAQVTAESSLQLLKEGNKRFVEGKSIRPHQNLERVKEVSLGQKPFAIIVGCSDSRVPSEIIFDQGLGDLFIVRTAGQVSSFASWGSIEFANAVLGAKLIVVMGHTKCGAVAAACKVPDVPGHIVTLINAIKPAAQLAKTHDGDQIENAVKINVAMQVQQLQNMEPVLTKAVVSGDTKIVGAVYDLASGKVEFLEPDFLNTFQKK</sequence>
<feature type="binding site" evidence="2">
    <location>
        <position position="72"/>
    </location>
    <ligand>
        <name>Zn(2+)</name>
        <dbReference type="ChEBI" id="CHEBI:29105"/>
    </ligand>
</feature>
<comment type="similarity">
    <text evidence="1">Belongs to the beta-class carbonic anhydrase family.</text>
</comment>
<feature type="signal peptide" evidence="3">
    <location>
        <begin position="1"/>
        <end position="21"/>
    </location>
</feature>
<reference evidence="4 5" key="1">
    <citation type="submission" date="2019-09" db="EMBL/GenBank/DDBJ databases">
        <title>Flavobacterium sp. nov., isolated from glacier ice.</title>
        <authorList>
            <person name="Liu Q."/>
        </authorList>
    </citation>
    <scope>NUCLEOTIDE SEQUENCE [LARGE SCALE GENOMIC DNA]</scope>
    <source>
        <strain evidence="4 5">NBRC 112527</strain>
    </source>
</reference>
<feature type="binding site" evidence="2">
    <location>
        <position position="126"/>
    </location>
    <ligand>
        <name>Zn(2+)</name>
        <dbReference type="ChEBI" id="CHEBI:29105"/>
    </ligand>
</feature>
<protein>
    <submittedName>
        <fullName evidence="4">Carbonic anhydrase</fullName>
    </submittedName>
</protein>
<evidence type="ECO:0000313" key="4">
    <source>
        <dbReference type="EMBL" id="KAB1157645.1"/>
    </source>
</evidence>
<dbReference type="InterPro" id="IPR036874">
    <property type="entry name" value="Carbonic_anhydrase_sf"/>
</dbReference>
<keyword evidence="2" id="KW-0862">Zinc</keyword>
<dbReference type="Proteomes" id="UP000490922">
    <property type="component" value="Unassembled WGS sequence"/>
</dbReference>
<dbReference type="AlphaFoldDB" id="A0A7J5AJC5"/>
<dbReference type="OrthoDB" id="9797527at2"/>
<dbReference type="EMBL" id="WAEM01000001">
    <property type="protein sequence ID" value="KAB1157645.1"/>
    <property type="molecule type" value="Genomic_DNA"/>
</dbReference>
<feature type="binding site" evidence="2">
    <location>
        <position position="123"/>
    </location>
    <ligand>
        <name>Zn(2+)</name>
        <dbReference type="ChEBI" id="CHEBI:29105"/>
    </ligand>
</feature>
<keyword evidence="5" id="KW-1185">Reference proteome</keyword>
<comment type="caution">
    <text evidence="4">The sequence shown here is derived from an EMBL/GenBank/DDBJ whole genome shotgun (WGS) entry which is preliminary data.</text>
</comment>
<dbReference type="RefSeq" id="WP_151105839.1">
    <property type="nucleotide sequence ID" value="NZ_WAEM01000001.1"/>
</dbReference>
<evidence type="ECO:0000256" key="2">
    <source>
        <dbReference type="PIRSR" id="PIRSR601765-1"/>
    </source>
</evidence>
<dbReference type="PANTHER" id="PTHR11002:SF79">
    <property type="entry name" value="CARBONIC ANHYDRASE 2"/>
    <property type="match status" value="1"/>
</dbReference>
<name>A0A7J5AJC5_9FLAO</name>